<dbReference type="RefSeq" id="WP_153042156.1">
    <property type="nucleotide sequence ID" value="NZ_JBHSYQ010000016.1"/>
</dbReference>
<dbReference type="Proteomes" id="UP001596405">
    <property type="component" value="Unassembled WGS sequence"/>
</dbReference>
<sequence length="196" mass="23055">MKNRIFTFLIVIITSCNTFEEGRPLKGIFGTLEKGGVKERDIKLIVLPTDSGHYYLTDDRKIIKELVHGFSVKQDRECLKLLEERQNWSEFSLEPIPHKEFFLQGDIIFKTKDQERLSLIGFFYCKGSKTNSQDFTNRMSRAERIDTSFQEREANKFLAFLAESKDLKLRKKFSRVNDSIVDISYYRIKKTPYNNS</sequence>
<organism evidence="1 2">
    <name type="scientific">Rufibacter roseus</name>
    <dbReference type="NCBI Taxonomy" id="1567108"/>
    <lineage>
        <taxon>Bacteria</taxon>
        <taxon>Pseudomonadati</taxon>
        <taxon>Bacteroidota</taxon>
        <taxon>Cytophagia</taxon>
        <taxon>Cytophagales</taxon>
        <taxon>Hymenobacteraceae</taxon>
        <taxon>Rufibacter</taxon>
    </lineage>
</organism>
<evidence type="ECO:0000313" key="1">
    <source>
        <dbReference type="EMBL" id="MFC6999811.1"/>
    </source>
</evidence>
<evidence type="ECO:0008006" key="3">
    <source>
        <dbReference type="Google" id="ProtNLM"/>
    </source>
</evidence>
<comment type="caution">
    <text evidence="1">The sequence shown here is derived from an EMBL/GenBank/DDBJ whole genome shotgun (WGS) entry which is preliminary data.</text>
</comment>
<keyword evidence="2" id="KW-1185">Reference proteome</keyword>
<gene>
    <name evidence="1" type="ORF">ACFQHR_19400</name>
</gene>
<reference evidence="2" key="1">
    <citation type="journal article" date="2019" name="Int. J. Syst. Evol. Microbiol.">
        <title>The Global Catalogue of Microorganisms (GCM) 10K type strain sequencing project: providing services to taxonomists for standard genome sequencing and annotation.</title>
        <authorList>
            <consortium name="The Broad Institute Genomics Platform"/>
            <consortium name="The Broad Institute Genome Sequencing Center for Infectious Disease"/>
            <person name="Wu L."/>
            <person name="Ma J."/>
        </authorList>
    </citation>
    <scope>NUCLEOTIDE SEQUENCE [LARGE SCALE GENOMIC DNA]</scope>
    <source>
        <strain evidence="2">CGMCC 4.7393</strain>
    </source>
</reference>
<name>A0ABW2DTF9_9BACT</name>
<dbReference type="PROSITE" id="PS51257">
    <property type="entry name" value="PROKAR_LIPOPROTEIN"/>
    <property type="match status" value="1"/>
</dbReference>
<evidence type="ECO:0000313" key="2">
    <source>
        <dbReference type="Proteomes" id="UP001596405"/>
    </source>
</evidence>
<accession>A0ABW2DTF9</accession>
<protein>
    <recommendedName>
        <fullName evidence="3">Lipoprotein</fullName>
    </recommendedName>
</protein>
<dbReference type="EMBL" id="JBHSYQ010000016">
    <property type="protein sequence ID" value="MFC6999811.1"/>
    <property type="molecule type" value="Genomic_DNA"/>
</dbReference>
<proteinExistence type="predicted"/>